<dbReference type="Proteomes" id="UP000095280">
    <property type="component" value="Unplaced"/>
</dbReference>
<evidence type="ECO:0000256" key="1">
    <source>
        <dbReference type="SAM" id="MobiDB-lite"/>
    </source>
</evidence>
<feature type="region of interest" description="Disordered" evidence="1">
    <location>
        <begin position="266"/>
        <end position="290"/>
    </location>
</feature>
<feature type="region of interest" description="Disordered" evidence="1">
    <location>
        <begin position="1"/>
        <end position="29"/>
    </location>
</feature>
<name>A0A1I8FYQ5_9PLAT</name>
<sequence length="290" mass="31687">MRLQFKNIHCAPSNSSSSDDTDSSMFDDLWDSESGRQTVEACPAISGSRLRSLFSKDTTGKDSSSGQLDVSDINQGDCGSSVGSGESDNEDHVCSPETRQRFLTEFRNRLSRLKQLTQPQTSSLTDPDRLKQLNQRLQEIVQRNIALKKDEMDKFWVDLNVRIPKREPATADQFGVGQLSATNGKGGAVKTKSTGKSTKRSSAAGGSSSNQGYCSNTHLFRLQVSPKSYLCTALQPLLVRLGLLTDTRGRPFQMSLNGFLVAQDGDNAQKSQSGRSQPQEVCQPDPTSNV</sequence>
<dbReference type="AlphaFoldDB" id="A0A1I8FYQ5"/>
<accession>A0A1I8FYQ5</accession>
<dbReference type="WBParaSite" id="maker-uti_cns_0000368-snap-gene-1.9-mRNA-1">
    <property type="protein sequence ID" value="maker-uti_cns_0000368-snap-gene-1.9-mRNA-1"/>
    <property type="gene ID" value="maker-uti_cns_0000368-snap-gene-1.9"/>
</dbReference>
<evidence type="ECO:0000313" key="2">
    <source>
        <dbReference type="Proteomes" id="UP000095280"/>
    </source>
</evidence>
<keyword evidence="2" id="KW-1185">Reference proteome</keyword>
<feature type="region of interest" description="Disordered" evidence="1">
    <location>
        <begin position="55"/>
        <end position="95"/>
    </location>
</feature>
<evidence type="ECO:0000313" key="3">
    <source>
        <dbReference type="WBParaSite" id="maker-uti_cns_0000368-snap-gene-1.9-mRNA-1"/>
    </source>
</evidence>
<protein>
    <submittedName>
        <fullName evidence="3">TBC1 domain family member 30</fullName>
    </submittedName>
</protein>
<feature type="region of interest" description="Disordered" evidence="1">
    <location>
        <begin position="174"/>
        <end position="210"/>
    </location>
</feature>
<reference evidence="3" key="1">
    <citation type="submission" date="2016-11" db="UniProtKB">
        <authorList>
            <consortium name="WormBaseParasite"/>
        </authorList>
    </citation>
    <scope>IDENTIFICATION</scope>
</reference>
<proteinExistence type="predicted"/>
<feature type="compositionally biased region" description="Low complexity" evidence="1">
    <location>
        <begin position="188"/>
        <end position="209"/>
    </location>
</feature>
<organism evidence="2 3">
    <name type="scientific">Macrostomum lignano</name>
    <dbReference type="NCBI Taxonomy" id="282301"/>
    <lineage>
        <taxon>Eukaryota</taxon>
        <taxon>Metazoa</taxon>
        <taxon>Spiralia</taxon>
        <taxon>Lophotrochozoa</taxon>
        <taxon>Platyhelminthes</taxon>
        <taxon>Rhabditophora</taxon>
        <taxon>Macrostomorpha</taxon>
        <taxon>Macrostomida</taxon>
        <taxon>Macrostomidae</taxon>
        <taxon>Macrostomum</taxon>
    </lineage>
</organism>
<feature type="compositionally biased region" description="Polar residues" evidence="1">
    <location>
        <begin position="55"/>
        <end position="86"/>
    </location>
</feature>
<feature type="compositionally biased region" description="Low complexity" evidence="1">
    <location>
        <begin position="13"/>
        <end position="27"/>
    </location>
</feature>